<dbReference type="Gene3D" id="1.10.1410.40">
    <property type="match status" value="1"/>
</dbReference>
<keyword evidence="5" id="KW-0479">Metal-binding</keyword>
<dbReference type="PANTHER" id="PTHR10656">
    <property type="entry name" value="CELL FATE DETERMINING PROTEIN MAB21-RELATED"/>
    <property type="match status" value="1"/>
</dbReference>
<protein>
    <recommendedName>
        <fullName evidence="7">Mab-21-like HhH/H2TH-like domain-containing protein</fullName>
    </recommendedName>
</protein>
<evidence type="ECO:0000313" key="8">
    <source>
        <dbReference type="EMBL" id="KAH3751939.1"/>
    </source>
</evidence>
<dbReference type="Proteomes" id="UP000828390">
    <property type="component" value="Unassembled WGS sequence"/>
</dbReference>
<sequence>MDLTDDRDFSERLSRFIDHIAVNEHLIQFRRKIMLYHEHVNTLKNKASGRNRRTYIFGSQIEGTTTIGMMSDADFLHRFDTFRLFLDSENEPLQPHDHQIVIKVSIDECASQYCVLTMIEPSTQARRFRKLDPIRDPVDIVTFFQRIGTLSDGMIPHTVMFEAINQPSVILKPGKRHGPAENIGNNDIVRAYFCKSIPKQCMFVFERPRPGHWPSEKTLKKAKKYGVFIVPQGPPKSTNICTYDYFEYRWRISTNLTERLFMFSLDSLHLKAFVLTKMIRKELFVPEYQDRLSTFHFKTAFFFAVENTRPDVWRVDNLINCVKYIFATLKRFLTRRDCPHFTIKNVNLFDGKIERHEFPKLVDKLAYVINSLRTKLEHMQIDNMGKTLNKRSTIKNDRSIYCSNTSALLMYVFRICHLEMPTYNNHLLVAPVNYRKAEYENEYTRFQTYYRAPLGKYRKYEFELQSTMSTLASILASVYLEEKADGREYNNDCINKARQMYTQSLKSDIIGNYMRYASFLFCNGEYDAACQYFDLIENLIQEDTKSNLVNQLLISPSESLALQIAKQSYEQTSKQRRSVFLIFSYEEAMCVPAFLRYELCRGRLCTLTSSGVGLYIDYDLICVQIEPYLYYLQYLTYRELHKEPKQSEALKKLSIIIEIIKSSRVISFKKNAFAAHGFCDTSLNMLGHCLELEQKWESAWKNYTTSLRLQPEANAAALHLTRLLWQVIQSLRT</sequence>
<dbReference type="AlphaFoldDB" id="A0A9D4DQJ1"/>
<keyword evidence="9" id="KW-1185">Reference proteome</keyword>
<evidence type="ECO:0000256" key="6">
    <source>
        <dbReference type="ARBA" id="ARBA00022842"/>
    </source>
</evidence>
<proteinExistence type="inferred from homology"/>
<reference evidence="8" key="1">
    <citation type="journal article" date="2019" name="bioRxiv">
        <title>The Genome of the Zebra Mussel, Dreissena polymorpha: A Resource for Invasive Species Research.</title>
        <authorList>
            <person name="McCartney M.A."/>
            <person name="Auch B."/>
            <person name="Kono T."/>
            <person name="Mallez S."/>
            <person name="Zhang Y."/>
            <person name="Obille A."/>
            <person name="Becker A."/>
            <person name="Abrahante J.E."/>
            <person name="Garbe J."/>
            <person name="Badalamenti J.P."/>
            <person name="Herman A."/>
            <person name="Mangelson H."/>
            <person name="Liachko I."/>
            <person name="Sullivan S."/>
            <person name="Sone E.D."/>
            <person name="Koren S."/>
            <person name="Silverstein K.A.T."/>
            <person name="Beckman K.B."/>
            <person name="Gohl D.M."/>
        </authorList>
    </citation>
    <scope>NUCLEOTIDE SEQUENCE</scope>
    <source>
        <strain evidence="8">Duluth1</strain>
        <tissue evidence="8">Whole animal</tissue>
    </source>
</reference>
<feature type="domain" description="Mab-21-like HhH/H2TH-like" evidence="7">
    <location>
        <begin position="287"/>
        <end position="365"/>
    </location>
</feature>
<dbReference type="GO" id="GO:0016779">
    <property type="term" value="F:nucleotidyltransferase activity"/>
    <property type="evidence" value="ECO:0007669"/>
    <property type="project" value="UniProtKB-KW"/>
</dbReference>
<comment type="similarity">
    <text evidence="2">Belongs to the mab-21 family.</text>
</comment>
<keyword evidence="4" id="KW-0548">Nucleotidyltransferase</keyword>
<keyword evidence="6" id="KW-0460">Magnesium</keyword>
<dbReference type="PANTHER" id="PTHR10656:SF42">
    <property type="entry name" value="CYCLIC GMP-AMP SYNTHASE-LIKE PROTEIN-RELATED"/>
    <property type="match status" value="1"/>
</dbReference>
<comment type="caution">
    <text evidence="8">The sequence shown here is derived from an EMBL/GenBank/DDBJ whole genome shotgun (WGS) entry which is preliminary data.</text>
</comment>
<evidence type="ECO:0000256" key="4">
    <source>
        <dbReference type="ARBA" id="ARBA00022695"/>
    </source>
</evidence>
<evidence type="ECO:0000256" key="5">
    <source>
        <dbReference type="ARBA" id="ARBA00022723"/>
    </source>
</evidence>
<evidence type="ECO:0000256" key="1">
    <source>
        <dbReference type="ARBA" id="ARBA00001946"/>
    </source>
</evidence>
<keyword evidence="3" id="KW-0808">Transferase</keyword>
<dbReference type="SUPFAM" id="SSF48452">
    <property type="entry name" value="TPR-like"/>
    <property type="match status" value="1"/>
</dbReference>
<comment type="cofactor">
    <cofactor evidence="1">
        <name>Mg(2+)</name>
        <dbReference type="ChEBI" id="CHEBI:18420"/>
    </cofactor>
</comment>
<accession>A0A9D4DQJ1</accession>
<name>A0A9D4DQJ1_DREPO</name>
<dbReference type="EMBL" id="JAIWYP010000010">
    <property type="protein sequence ID" value="KAH3751939.1"/>
    <property type="molecule type" value="Genomic_DNA"/>
</dbReference>
<dbReference type="GO" id="GO:0046872">
    <property type="term" value="F:metal ion binding"/>
    <property type="evidence" value="ECO:0007669"/>
    <property type="project" value="UniProtKB-KW"/>
</dbReference>
<reference evidence="8" key="2">
    <citation type="submission" date="2020-11" db="EMBL/GenBank/DDBJ databases">
        <authorList>
            <person name="McCartney M.A."/>
            <person name="Auch B."/>
            <person name="Kono T."/>
            <person name="Mallez S."/>
            <person name="Becker A."/>
            <person name="Gohl D.M."/>
            <person name="Silverstein K.A.T."/>
            <person name="Koren S."/>
            <person name="Bechman K.B."/>
            <person name="Herman A."/>
            <person name="Abrahante J.E."/>
            <person name="Garbe J."/>
        </authorList>
    </citation>
    <scope>NUCLEOTIDE SEQUENCE</scope>
    <source>
        <strain evidence="8">Duluth1</strain>
        <tissue evidence="8">Whole animal</tissue>
    </source>
</reference>
<dbReference type="Pfam" id="PF20266">
    <property type="entry name" value="Mab-21_C"/>
    <property type="match status" value="1"/>
</dbReference>
<dbReference type="InterPro" id="IPR011990">
    <property type="entry name" value="TPR-like_helical_dom_sf"/>
</dbReference>
<evidence type="ECO:0000313" key="9">
    <source>
        <dbReference type="Proteomes" id="UP000828390"/>
    </source>
</evidence>
<dbReference type="SMART" id="SM01265">
    <property type="entry name" value="Mab-21"/>
    <property type="match status" value="1"/>
</dbReference>
<evidence type="ECO:0000256" key="2">
    <source>
        <dbReference type="ARBA" id="ARBA00008307"/>
    </source>
</evidence>
<gene>
    <name evidence="8" type="ORF">DPMN_186547</name>
</gene>
<organism evidence="8 9">
    <name type="scientific">Dreissena polymorpha</name>
    <name type="common">Zebra mussel</name>
    <name type="synonym">Mytilus polymorpha</name>
    <dbReference type="NCBI Taxonomy" id="45954"/>
    <lineage>
        <taxon>Eukaryota</taxon>
        <taxon>Metazoa</taxon>
        <taxon>Spiralia</taxon>
        <taxon>Lophotrochozoa</taxon>
        <taxon>Mollusca</taxon>
        <taxon>Bivalvia</taxon>
        <taxon>Autobranchia</taxon>
        <taxon>Heteroconchia</taxon>
        <taxon>Euheterodonta</taxon>
        <taxon>Imparidentia</taxon>
        <taxon>Neoheterodontei</taxon>
        <taxon>Myida</taxon>
        <taxon>Dreissenoidea</taxon>
        <taxon>Dreissenidae</taxon>
        <taxon>Dreissena</taxon>
    </lineage>
</organism>
<dbReference type="InterPro" id="IPR024810">
    <property type="entry name" value="MAB21L/cGLR"/>
</dbReference>
<evidence type="ECO:0000256" key="3">
    <source>
        <dbReference type="ARBA" id="ARBA00022679"/>
    </source>
</evidence>
<dbReference type="InterPro" id="IPR046906">
    <property type="entry name" value="Mab-21_HhH/H2TH-like"/>
</dbReference>
<evidence type="ECO:0000259" key="7">
    <source>
        <dbReference type="Pfam" id="PF20266"/>
    </source>
</evidence>